<comment type="subcellular location">
    <subcellularLocation>
        <location evidence="1">Membrane</location>
        <topology evidence="1">Multi-pass membrane protein</topology>
    </subcellularLocation>
</comment>
<keyword evidence="3 8" id="KW-0813">Transport</keyword>
<evidence type="ECO:0000313" key="10">
    <source>
        <dbReference type="Proteomes" id="UP001214576"/>
    </source>
</evidence>
<dbReference type="PRINTS" id="PR00926">
    <property type="entry name" value="MITOCARRIER"/>
</dbReference>
<dbReference type="PROSITE" id="PS50920">
    <property type="entry name" value="SOLCAR"/>
    <property type="match status" value="1"/>
</dbReference>
<evidence type="ECO:0000256" key="5">
    <source>
        <dbReference type="ARBA" id="ARBA00022737"/>
    </source>
</evidence>
<dbReference type="AlphaFoldDB" id="A0AAD4UGF3"/>
<dbReference type="GO" id="GO:0055085">
    <property type="term" value="P:transmembrane transport"/>
    <property type="evidence" value="ECO:0007669"/>
    <property type="project" value="InterPro"/>
</dbReference>
<dbReference type="Gene3D" id="1.50.40.10">
    <property type="entry name" value="Mitochondrial carrier domain"/>
    <property type="match status" value="1"/>
</dbReference>
<dbReference type="PANTHER" id="PTHR24089">
    <property type="entry name" value="SOLUTE CARRIER FAMILY 25"/>
    <property type="match status" value="1"/>
</dbReference>
<dbReference type="GO" id="GO:0016020">
    <property type="term" value="C:membrane"/>
    <property type="evidence" value="ECO:0007669"/>
    <property type="project" value="UniProtKB-SubCell"/>
</dbReference>
<keyword evidence="10" id="KW-1185">Reference proteome</keyword>
<proteinExistence type="inferred from homology"/>
<comment type="caution">
    <text evidence="9">The sequence shown here is derived from an EMBL/GenBank/DDBJ whole genome shotgun (WGS) entry which is preliminary data.</text>
</comment>
<keyword evidence="4 7" id="KW-0812">Transmembrane</keyword>
<evidence type="ECO:0000256" key="1">
    <source>
        <dbReference type="ARBA" id="ARBA00004141"/>
    </source>
</evidence>
<dbReference type="GO" id="GO:0005739">
    <property type="term" value="C:mitochondrion"/>
    <property type="evidence" value="ECO:0007669"/>
    <property type="project" value="UniProtKB-ARBA"/>
</dbReference>
<dbReference type="InterPro" id="IPR023395">
    <property type="entry name" value="MCP_dom_sf"/>
</dbReference>
<organism evidence="9 10">
    <name type="scientific">Ovis ammon polii</name>
    <dbReference type="NCBI Taxonomy" id="230172"/>
    <lineage>
        <taxon>Eukaryota</taxon>
        <taxon>Metazoa</taxon>
        <taxon>Chordata</taxon>
        <taxon>Craniata</taxon>
        <taxon>Vertebrata</taxon>
        <taxon>Euteleostomi</taxon>
        <taxon>Mammalia</taxon>
        <taxon>Eutheria</taxon>
        <taxon>Laurasiatheria</taxon>
        <taxon>Artiodactyla</taxon>
        <taxon>Ruminantia</taxon>
        <taxon>Pecora</taxon>
        <taxon>Bovidae</taxon>
        <taxon>Caprinae</taxon>
        <taxon>Ovis</taxon>
    </lineage>
</organism>
<dbReference type="Proteomes" id="UP001214576">
    <property type="component" value="Unassembled WGS sequence"/>
</dbReference>
<feature type="repeat" description="Solcar" evidence="7">
    <location>
        <begin position="35"/>
        <end position="119"/>
    </location>
</feature>
<keyword evidence="5" id="KW-0677">Repeat</keyword>
<dbReference type="InterPro" id="IPR018108">
    <property type="entry name" value="MCP_transmembrane"/>
</dbReference>
<sequence length="164" mass="18453">MLYFWKHSMVLKIGKCLTIPDEFLEQEKLTGVWWKQLVVDAVAGTMSCRDTAPLDHLKVFMQIHASKTNWVNLLGGASRRSMIQERGVHPLWYGNGINVLKIAPESAIKFMAYEQIKQAIQGQQQTLHVQESFVAGSLAGTTSQSIIYPMEVLKTWLTLCLTGS</sequence>
<evidence type="ECO:0000256" key="3">
    <source>
        <dbReference type="ARBA" id="ARBA00022448"/>
    </source>
</evidence>
<protein>
    <submittedName>
        <fullName evidence="9">Uncharacterized protein</fullName>
    </submittedName>
</protein>
<dbReference type="InterPro" id="IPR002067">
    <property type="entry name" value="MCP"/>
</dbReference>
<comment type="similarity">
    <text evidence="2 8">Belongs to the mitochondrial carrier (TC 2.A.29) family.</text>
</comment>
<evidence type="ECO:0000256" key="2">
    <source>
        <dbReference type="ARBA" id="ARBA00006375"/>
    </source>
</evidence>
<name>A0AAD4UGF3_OVIAM</name>
<evidence type="ECO:0000256" key="4">
    <source>
        <dbReference type="ARBA" id="ARBA00022692"/>
    </source>
</evidence>
<evidence type="ECO:0000256" key="6">
    <source>
        <dbReference type="ARBA" id="ARBA00023136"/>
    </source>
</evidence>
<evidence type="ECO:0000256" key="8">
    <source>
        <dbReference type="RuleBase" id="RU000488"/>
    </source>
</evidence>
<dbReference type="SUPFAM" id="SSF103506">
    <property type="entry name" value="Mitochondrial carrier"/>
    <property type="match status" value="1"/>
</dbReference>
<reference evidence="9" key="1">
    <citation type="submission" date="2022-03" db="EMBL/GenBank/DDBJ databases">
        <title>Genomic analyses of argali, domestic sheep and their hybrids provide insights into chromosomal evolution, heterosis and genetic basis of agronomic traits.</title>
        <authorList>
            <person name="Li M."/>
        </authorList>
    </citation>
    <scope>NUCLEOTIDE SEQUENCE</scope>
    <source>
        <strain evidence="9">CAU-MHL-2022a</strain>
        <tissue evidence="9">Skin</tissue>
    </source>
</reference>
<dbReference type="Pfam" id="PF00153">
    <property type="entry name" value="Mito_carr"/>
    <property type="match status" value="2"/>
</dbReference>
<dbReference type="EMBL" id="JAKZEL010000004">
    <property type="protein sequence ID" value="KAI4544207.1"/>
    <property type="molecule type" value="Genomic_DNA"/>
</dbReference>
<accession>A0AAD4UGF3</accession>
<evidence type="ECO:0000256" key="7">
    <source>
        <dbReference type="PROSITE-ProRule" id="PRU00282"/>
    </source>
</evidence>
<keyword evidence="6 7" id="KW-0472">Membrane</keyword>
<gene>
    <name evidence="9" type="ORF">MG293_004473</name>
</gene>
<evidence type="ECO:0000313" key="9">
    <source>
        <dbReference type="EMBL" id="KAI4544207.1"/>
    </source>
</evidence>